<dbReference type="InterPro" id="IPR003163">
    <property type="entry name" value="Tscrpt_reg_HTH_APSES-type"/>
</dbReference>
<dbReference type="Gene3D" id="3.10.260.10">
    <property type="entry name" value="Transcription regulator HTH, APSES-type DNA-binding domain"/>
    <property type="match status" value="1"/>
</dbReference>
<dbReference type="PROSITE" id="PS51299">
    <property type="entry name" value="HTH_APSES"/>
    <property type="match status" value="1"/>
</dbReference>
<feature type="region of interest" description="Disordered" evidence="1">
    <location>
        <begin position="212"/>
        <end position="250"/>
    </location>
</feature>
<evidence type="ECO:0000313" key="3">
    <source>
        <dbReference type="EMBL" id="CEP23414.1"/>
    </source>
</evidence>
<accession>A0A0H5CFP9</accession>
<dbReference type="InterPro" id="IPR036887">
    <property type="entry name" value="HTH_APSES_sf"/>
</dbReference>
<dbReference type="EMBL" id="CDQK01000004">
    <property type="protein sequence ID" value="CEP23414.1"/>
    <property type="molecule type" value="Genomic_DNA"/>
</dbReference>
<sequence length="429" mass="48500">MSTSHKSENIKQSPTRTRRRSSISLSAKLQLENTMLLNSVPVNYPLYAISEQTRRYIPQSQRELISGYLDEPHTTQSVIQRKKYSTNIDERNFISVYEYQINDHWIIWDYSTGFVFFTGLWKACGNTKTDIVKLVENFPSLQTCVRRIRGGFLKIQGTWLPYDKARELAKNFSFNIRYCLVPIFGDSFPDECLKPTHPNFGKLVDINAPPVVKQRRRSTANHSSSASHTNNKTGFKPRRSHSQSEAMSRNTPIVELQEVLKASKQLHHLSSSHIVISPRSSTSLENYSLDRERLTRKRTPSFNYGGFVWSWNDLKILGKDDEHAVIDEDETSVHLLPPISHKGNTEVTTNFPTPMSSAPQLSTATTNSPSAHNQGSSSYISDMTPKSYNGYETVVNAAQQLLCFSNSRGDGEVVSTPIKDKMDIGGLLS</sequence>
<protein>
    <submittedName>
        <fullName evidence="3">XBP1 protein</fullName>
    </submittedName>
</protein>
<dbReference type="GO" id="GO:0030907">
    <property type="term" value="C:MBF transcription complex"/>
    <property type="evidence" value="ECO:0007669"/>
    <property type="project" value="TreeGrafter"/>
</dbReference>
<dbReference type="SUPFAM" id="SSF54616">
    <property type="entry name" value="DNA-binding domain of Mlu1-box binding protein MBP1"/>
    <property type="match status" value="1"/>
</dbReference>
<dbReference type="InterPro" id="IPR051642">
    <property type="entry name" value="SWI6-like"/>
</dbReference>
<evidence type="ECO:0000256" key="1">
    <source>
        <dbReference type="SAM" id="MobiDB-lite"/>
    </source>
</evidence>
<dbReference type="PANTHER" id="PTHR43828">
    <property type="entry name" value="ASPARAGINASE"/>
    <property type="match status" value="1"/>
</dbReference>
<name>A0A0H5CFP9_CYBJN</name>
<dbReference type="GO" id="GO:0033309">
    <property type="term" value="C:SBF transcription complex"/>
    <property type="evidence" value="ECO:0007669"/>
    <property type="project" value="TreeGrafter"/>
</dbReference>
<dbReference type="GO" id="GO:0003677">
    <property type="term" value="F:DNA binding"/>
    <property type="evidence" value="ECO:0007669"/>
    <property type="project" value="InterPro"/>
</dbReference>
<feature type="region of interest" description="Disordered" evidence="1">
    <location>
        <begin position="336"/>
        <end position="381"/>
    </location>
</feature>
<feature type="compositionally biased region" description="Polar residues" evidence="1">
    <location>
        <begin position="345"/>
        <end position="381"/>
    </location>
</feature>
<evidence type="ECO:0000313" key="4">
    <source>
        <dbReference type="Proteomes" id="UP000038830"/>
    </source>
</evidence>
<feature type="region of interest" description="Disordered" evidence="1">
    <location>
        <begin position="1"/>
        <end position="22"/>
    </location>
</feature>
<organism evidence="3 4">
    <name type="scientific">Cyberlindnera jadinii (strain ATCC 18201 / CBS 1600 / BCRC 20928 / JCM 3617 / NBRC 0987 / NRRL Y-1542)</name>
    <name type="common">Torula yeast</name>
    <name type="synonym">Candida utilis</name>
    <dbReference type="NCBI Taxonomy" id="983966"/>
    <lineage>
        <taxon>Eukaryota</taxon>
        <taxon>Fungi</taxon>
        <taxon>Dikarya</taxon>
        <taxon>Ascomycota</taxon>
        <taxon>Saccharomycotina</taxon>
        <taxon>Saccharomycetes</taxon>
        <taxon>Phaffomycetales</taxon>
        <taxon>Phaffomycetaceae</taxon>
        <taxon>Cyberlindnera</taxon>
    </lineage>
</organism>
<feature type="domain" description="HTH APSES-type" evidence="2">
    <location>
        <begin position="83"/>
        <end position="195"/>
    </location>
</feature>
<proteinExistence type="predicted"/>
<feature type="compositionally biased region" description="Low complexity" evidence="1">
    <location>
        <begin position="220"/>
        <end position="231"/>
    </location>
</feature>
<dbReference type="PANTHER" id="PTHR43828:SF5">
    <property type="entry name" value="TRANSCRIPTIONAL REPRESSOR XBP1"/>
    <property type="match status" value="1"/>
</dbReference>
<gene>
    <name evidence="3" type="primary">XBP1</name>
    <name evidence="3" type="ORF">BN1211_3995</name>
</gene>
<dbReference type="Proteomes" id="UP000038830">
    <property type="component" value="Unassembled WGS sequence"/>
</dbReference>
<evidence type="ECO:0000259" key="2">
    <source>
        <dbReference type="PROSITE" id="PS51299"/>
    </source>
</evidence>
<reference evidence="4" key="1">
    <citation type="journal article" date="2015" name="J. Biotechnol.">
        <title>The structure of the Cyberlindnera jadinii genome and its relation to Candida utilis analyzed by the occurrence of single nucleotide polymorphisms.</title>
        <authorList>
            <person name="Rupp O."/>
            <person name="Brinkrolf K."/>
            <person name="Buerth C."/>
            <person name="Kunigo M."/>
            <person name="Schneider J."/>
            <person name="Jaenicke S."/>
            <person name="Goesmann A."/>
            <person name="Puehler A."/>
            <person name="Jaeger K.-E."/>
            <person name="Ernst J.F."/>
        </authorList>
    </citation>
    <scope>NUCLEOTIDE SEQUENCE [LARGE SCALE GENOMIC DNA]</scope>
    <source>
        <strain evidence="4">ATCC 18201 / CBS 1600 / BCRC 20928 / JCM 3617 / NBRC 0987 / NRRL Y-1542</strain>
    </source>
</reference>
<dbReference type="AlphaFoldDB" id="A0A0H5CFP9"/>
<dbReference type="GO" id="GO:0000981">
    <property type="term" value="F:DNA-binding transcription factor activity, RNA polymerase II-specific"/>
    <property type="evidence" value="ECO:0007669"/>
    <property type="project" value="UniProtKB-ARBA"/>
</dbReference>